<feature type="compositionally biased region" description="Polar residues" evidence="4">
    <location>
        <begin position="139"/>
        <end position="155"/>
    </location>
</feature>
<dbReference type="GO" id="GO:0007165">
    <property type="term" value="P:signal transduction"/>
    <property type="evidence" value="ECO:0007669"/>
    <property type="project" value="UniProtKB-KW"/>
</dbReference>
<dbReference type="InterPro" id="IPR001343">
    <property type="entry name" value="Hemolysn_Ca-bd"/>
</dbReference>
<dbReference type="Pfam" id="PF00353">
    <property type="entry name" value="HemolysinCabind"/>
    <property type="match status" value="2"/>
</dbReference>
<dbReference type="RefSeq" id="WP_097114646.1">
    <property type="nucleotide sequence ID" value="NZ_OCNF01000014.1"/>
</dbReference>
<keyword evidence="2" id="KW-0964">Secreted</keyword>
<evidence type="ECO:0000256" key="3">
    <source>
        <dbReference type="PROSITE-ProRule" id="PRU00284"/>
    </source>
</evidence>
<dbReference type="InterPro" id="IPR049826">
    <property type="entry name" value="Ig-like_ice"/>
</dbReference>
<feature type="compositionally biased region" description="Basic and acidic residues" evidence="4">
    <location>
        <begin position="431"/>
        <end position="443"/>
    </location>
</feature>
<name>A0A286EEL3_9NEIS</name>
<evidence type="ECO:0000313" key="6">
    <source>
        <dbReference type="EMBL" id="SOD69345.1"/>
    </source>
</evidence>
<evidence type="ECO:0000259" key="5">
    <source>
        <dbReference type="PROSITE" id="PS50111"/>
    </source>
</evidence>
<accession>A0A286EEL3</accession>
<dbReference type="InterPro" id="IPR018511">
    <property type="entry name" value="Hemolysin-typ_Ca-bd_CS"/>
</dbReference>
<dbReference type="InterPro" id="IPR050557">
    <property type="entry name" value="RTX_toxin/Mannuronan_C5-epim"/>
</dbReference>
<dbReference type="GO" id="GO:0008237">
    <property type="term" value="F:metallopeptidase activity"/>
    <property type="evidence" value="ECO:0007669"/>
    <property type="project" value="InterPro"/>
</dbReference>
<feature type="region of interest" description="Disordered" evidence="4">
    <location>
        <begin position="429"/>
        <end position="449"/>
    </location>
</feature>
<organism evidence="6 7">
    <name type="scientific">Alysiella filiformis DSM 16848</name>
    <dbReference type="NCBI Taxonomy" id="1120981"/>
    <lineage>
        <taxon>Bacteria</taxon>
        <taxon>Pseudomonadati</taxon>
        <taxon>Pseudomonadota</taxon>
        <taxon>Betaproteobacteria</taxon>
        <taxon>Neisseriales</taxon>
        <taxon>Neisseriaceae</taxon>
        <taxon>Alysiella</taxon>
    </lineage>
</organism>
<dbReference type="PANTHER" id="PTHR38340:SF1">
    <property type="entry name" value="S-LAYER PROTEIN"/>
    <property type="match status" value="1"/>
</dbReference>
<feature type="compositionally biased region" description="Basic and acidic residues" evidence="4">
    <location>
        <begin position="125"/>
        <end position="138"/>
    </location>
</feature>
<dbReference type="Gene3D" id="2.60.40.10">
    <property type="entry name" value="Immunoglobulins"/>
    <property type="match status" value="6"/>
</dbReference>
<dbReference type="NCBIfam" id="NF033510">
    <property type="entry name" value="Ca_tandemer"/>
    <property type="match status" value="1"/>
</dbReference>
<dbReference type="EMBL" id="OCNF01000014">
    <property type="protein sequence ID" value="SOD69345.1"/>
    <property type="molecule type" value="Genomic_DNA"/>
</dbReference>
<dbReference type="OrthoDB" id="480426at2"/>
<sequence length="2288" mass="247553">MKIKLNISKNGQLVQSVDLPIQTTEHLNFEETAQYRFFSEDNQSLPNVRFEQQGDEVWFWLPEQTPQEPPILILHEGNGFVAASHLPQTALKASQVAASHNWQFVGFVGGLALLGGGVALASSRSGKDKNPQNHDKASESNPTSAQNHATSTSESQLQAALKQMQSELDTAKHQANRAQSNAEIAQIQAQRAENAIKASETLKAETERAKAQAIAAQNQAEQAKNDAQTEKTLAENAKNDALNAQNQAQAAQQAAQAQQIAAEQAQKAAESAQAKAQIAQEQAIAAQKRAENEKALAENAKNKAESAQKAAEIAQAHAQSAEQIAEKAQQAAQIAQAQAQQAQKTAEDMKSETQAEKALAEQAKQAAELAQAKAETAQKAAEIAQSNAANAQKAAEQAKADAQAEKTLAENAKNAAEVAQSNALNAQKAAEQAKADAQTEKTLAENAKNAAEVAQSNALNAQKAAEQAKADAQAEKTLAENAKNAAEVAQSNALNAQKAAEQAKADAQAEKTLAENAKNAAEVAQSNAVNAQKAAEQAKADAQAEKTLAENAKNAAEVAQSNALNAQKAAEQAKADAQAEKTLAENAKNAAEVAQSNALNAQKAAEQAKADAQAEKTLAENAKNAAEVAQSNALNAQKAAEQAKADAQAEKTLAENAKNAAEVAQSNALNAQKAAEQALKDAQTAQVQAQQAQNVAENLKAETQAEKVLAENAKKAALAAQEQAEKARDKAIEAQQNAELEKQAAETAKQIAQDAESKAKAAQDKAQALANEAEMVKNQAVEAQKAAEAARDKAIDEKNATQKLYDELKAEWLAEARANPPKIQFNPIAGDNILNKAESESMQTLSGSVENARGKDVLNLKIGDETRPVAIENGVFRTEVSGSLLKEKPVIVAEIQRHGEMIVSKTAPEYEVQTEIRDPIITFNPITEDNVINQVESELPAIAVSGTVQHFHLGDKLSVEIGEAVPLEVDIADNGTFTFNVAGNTLLNHASIKASLKTTDSAGNVAQVSQVADYEVDVTPPAAQIILNQIANDNIINKSESEQAVTTITGSVSQLDKANDVVMMVCSCSSCSSPRSREFVVAIRDDNSFAVDVSTEELLKYDTVAVFAKDKAQNKGDVVTQKYRQDVILNKPVITLDAIPLVNRNVLNQNNFKLSGSITRDDDVPDAKLNIVIKINEIDHKPTLLSENGSLRWELPINQQQLNAWDKQTVNVRAEISVSDLAGNTATGESVSGQFDVKLSAALDIELEDIGRINPNEDLTVIGKVTGEFKPNDQVTIQVGSNGFRKNVEIDASTGQFTAIIDKDHLLGNNTIHATISTTDSANNPISAEGQATYSVPQDGDINIVLQHITGDEHINVSEAQSDNVRVSGSLNGEFAHTQKGKEIAMRIHGTEYKATVGEDLSFAFEVRGADLIAHRGYALTASLNDHGKIHQSNNLSYTVAPEAIAKIHLDDVKLDLAQELGSVRLSGKLDFSNSLFAQGQNENFVRAIKLKIGDQTFNVGIKQDEHTFFLDLTHEQYQALKGQPISYELIAYHSGHGYLQGHEYESAKYKNYDAIYNRGRNYLPHVMDVNGQKQLVLNKMSDEFAQNELKKVQVVFDETQIQLTQQLQIGTQHETTVSGRVSGAAQSGDEISITIGNAHYTTRVNEDLSFAIQVKNDDLKAVSNIQAALKIQNAKGENISLMDTVSVLQNRDVGDLFVNPHEYTTDRVVQHSDVNHNFAYFIDAIDMRSQYGFLNWNKTPFGGNTAEPAVIKYYFAKKEDYVSDNPVSAGKRVIPGTQEDYSAELKAAIHDAYAFYESVSNLKFQHTEHREEADTILMSARLNGGHSGTGWDGEKLILNTLYNEVDEFKKYINFHEIFHTLGATHIDVSSYDKFNQWSYAKAERTTEVSVMSYGDHFATQSGRNNLGLYDLAYLHWRFGVNKNRNTGNDVYRFNQYNPMMPDGNIYIWDAAGVDTFDASKENEGVNVNLTPGSWIYRGQISDTFLIKNKTHTEYGGELGKPLTEYFTEFGNEYIESEINGEEWKINNDMYTKWGFAITKNTYVDGQAFIGYGTQIENLIGSAHDDVLKGNKADNNIYGGDGNDQIWGDEGNDFLDGGAGADQMYGGLGNDIYVVDNLADTVTELDNQGTDTVYAHIDHYRLSDFVENLTLFGNALHGTGNDLANTIIGNDGNNVLQGLGGNDRLDGGRGSDTLTGGDGADTFVFSSLLDGSVDIIGDFDVSQDKIELALSAFSGLNAQNLAERVKYDASNGHLSYDPDGNGNADAIHFATLENKAALRIDETHFILG</sequence>
<dbReference type="InterPro" id="IPR013783">
    <property type="entry name" value="Ig-like_fold"/>
</dbReference>
<reference evidence="6 7" key="1">
    <citation type="submission" date="2017-09" db="EMBL/GenBank/DDBJ databases">
        <authorList>
            <person name="Ehlers B."/>
            <person name="Leendertz F.H."/>
        </authorList>
    </citation>
    <scope>NUCLEOTIDE SEQUENCE [LARGE SCALE GENOMIC DNA]</scope>
    <source>
        <strain evidence="6 7">DSM 16848</strain>
    </source>
</reference>
<feature type="domain" description="Methyl-accepting transducer" evidence="5">
    <location>
        <begin position="313"/>
        <end position="553"/>
    </location>
</feature>
<dbReference type="SUPFAM" id="SSF51120">
    <property type="entry name" value="beta-Roll"/>
    <property type="match status" value="2"/>
</dbReference>
<gene>
    <name evidence="6" type="ORF">SAMN02746062_01634</name>
</gene>
<dbReference type="SUPFAM" id="SSF55486">
    <property type="entry name" value="Metalloproteases ('zincins'), catalytic domain"/>
    <property type="match status" value="1"/>
</dbReference>
<dbReference type="GO" id="GO:0005509">
    <property type="term" value="F:calcium ion binding"/>
    <property type="evidence" value="ECO:0007669"/>
    <property type="project" value="InterPro"/>
</dbReference>
<dbReference type="NCBIfam" id="NF012196">
    <property type="entry name" value="Ig_like_ice"/>
    <property type="match status" value="2"/>
</dbReference>
<dbReference type="PROSITE" id="PS00330">
    <property type="entry name" value="HEMOLYSIN_CALCIUM"/>
    <property type="match status" value="1"/>
</dbReference>
<keyword evidence="7" id="KW-1185">Reference proteome</keyword>
<evidence type="ECO:0000256" key="1">
    <source>
        <dbReference type="ARBA" id="ARBA00004613"/>
    </source>
</evidence>
<dbReference type="GO" id="GO:0005576">
    <property type="term" value="C:extracellular region"/>
    <property type="evidence" value="ECO:0007669"/>
    <property type="project" value="UniProtKB-SubCell"/>
</dbReference>
<dbReference type="PANTHER" id="PTHR38340">
    <property type="entry name" value="S-LAYER PROTEIN"/>
    <property type="match status" value="1"/>
</dbReference>
<dbReference type="InterPro" id="IPR004089">
    <property type="entry name" value="MCPsignal_dom"/>
</dbReference>
<evidence type="ECO:0000313" key="7">
    <source>
        <dbReference type="Proteomes" id="UP000219669"/>
    </source>
</evidence>
<dbReference type="PRINTS" id="PR00313">
    <property type="entry name" value="CABNDNGRPT"/>
</dbReference>
<evidence type="ECO:0000256" key="4">
    <source>
        <dbReference type="SAM" id="MobiDB-lite"/>
    </source>
</evidence>
<dbReference type="Gene3D" id="3.40.390.10">
    <property type="entry name" value="Collagenase (Catalytic Domain)"/>
    <property type="match status" value="1"/>
</dbReference>
<dbReference type="GO" id="GO:0016020">
    <property type="term" value="C:membrane"/>
    <property type="evidence" value="ECO:0007669"/>
    <property type="project" value="InterPro"/>
</dbReference>
<proteinExistence type="predicted"/>
<evidence type="ECO:0000256" key="2">
    <source>
        <dbReference type="ARBA" id="ARBA00022525"/>
    </source>
</evidence>
<dbReference type="Proteomes" id="UP000219669">
    <property type="component" value="Unassembled WGS sequence"/>
</dbReference>
<dbReference type="Gene3D" id="2.150.10.10">
    <property type="entry name" value="Serralysin-like metalloprotease, C-terminal"/>
    <property type="match status" value="3"/>
</dbReference>
<dbReference type="InterPro" id="IPR011049">
    <property type="entry name" value="Serralysin-like_metalloprot_C"/>
</dbReference>
<feature type="region of interest" description="Disordered" evidence="4">
    <location>
        <begin position="121"/>
        <end position="155"/>
    </location>
</feature>
<keyword evidence="3" id="KW-0807">Transducer</keyword>
<dbReference type="InterPro" id="IPR024079">
    <property type="entry name" value="MetalloPept_cat_dom_sf"/>
</dbReference>
<protein>
    <recommendedName>
        <fullName evidence="5">Methyl-accepting transducer domain-containing protein</fullName>
    </recommendedName>
</protein>
<dbReference type="PROSITE" id="PS50111">
    <property type="entry name" value="CHEMOTAXIS_TRANSDUC_2"/>
    <property type="match status" value="1"/>
</dbReference>
<comment type="subcellular location">
    <subcellularLocation>
        <location evidence="1">Secreted</location>
    </subcellularLocation>
</comment>